<keyword evidence="1" id="KW-0732">Signal</keyword>
<evidence type="ECO:0000313" key="3">
    <source>
        <dbReference type="EMBL" id="CAF3837404.1"/>
    </source>
</evidence>
<gene>
    <name evidence="2" type="ORF">GPM918_LOCUS17236</name>
    <name evidence="3" type="ORF">SRO942_LOCUS17235</name>
</gene>
<feature type="signal peptide" evidence="1">
    <location>
        <begin position="1"/>
        <end position="19"/>
    </location>
</feature>
<reference evidence="2" key="1">
    <citation type="submission" date="2021-02" db="EMBL/GenBank/DDBJ databases">
        <authorList>
            <person name="Nowell W R."/>
        </authorList>
    </citation>
    <scope>NUCLEOTIDE SEQUENCE</scope>
</reference>
<sequence length="341" mass="38833">MHQSLIGILFLLLSTTIAAFIEIDIRRKLVCSQPDGSYEGPRDYCYQSNDQTCECTGDCTSGSGSSSTECVCTRSDLVYAKEHDLANCSIWTQGRWENYVEFSRRRATVYHSAPPASNTPDGQGLLFLTHDQNLAWPITAAQETGNLLPHGPHCLDMIEDFNQQILEHGKLKNMVDESHYDHCRRLTRRVLAYYEDEQPKYHVTPKSLCNDIFQLYDKSGKKIPITSRTVTYTVAYQNKRLTVNNTEIDDLELAHGIYNELLNETQNMSQQKLFERISGQNLGDLLVKDWLEQELTAAEKSFLHAWESDRVVRIAAISIYCIQGEGKQAPIDKIRSLLTLE</sequence>
<dbReference type="AlphaFoldDB" id="A0A814LSF2"/>
<dbReference type="Proteomes" id="UP000681722">
    <property type="component" value="Unassembled WGS sequence"/>
</dbReference>
<name>A0A814LSF2_9BILA</name>
<keyword evidence="4" id="KW-1185">Reference proteome</keyword>
<comment type="caution">
    <text evidence="2">The sequence shown here is derived from an EMBL/GenBank/DDBJ whole genome shotgun (WGS) entry which is preliminary data.</text>
</comment>
<dbReference type="OrthoDB" id="10497586at2759"/>
<evidence type="ECO:0000313" key="2">
    <source>
        <dbReference type="EMBL" id="CAF1070230.1"/>
    </source>
</evidence>
<dbReference type="EMBL" id="CAJOBC010004691">
    <property type="protein sequence ID" value="CAF3837404.1"/>
    <property type="molecule type" value="Genomic_DNA"/>
</dbReference>
<proteinExistence type="predicted"/>
<protein>
    <submittedName>
        <fullName evidence="2">Uncharacterized protein</fullName>
    </submittedName>
</protein>
<accession>A0A814LSF2</accession>
<organism evidence="2 4">
    <name type="scientific">Didymodactylos carnosus</name>
    <dbReference type="NCBI Taxonomy" id="1234261"/>
    <lineage>
        <taxon>Eukaryota</taxon>
        <taxon>Metazoa</taxon>
        <taxon>Spiralia</taxon>
        <taxon>Gnathifera</taxon>
        <taxon>Rotifera</taxon>
        <taxon>Eurotatoria</taxon>
        <taxon>Bdelloidea</taxon>
        <taxon>Philodinida</taxon>
        <taxon>Philodinidae</taxon>
        <taxon>Didymodactylos</taxon>
    </lineage>
</organism>
<feature type="chain" id="PRO_5036225206" evidence="1">
    <location>
        <begin position="20"/>
        <end position="341"/>
    </location>
</feature>
<dbReference type="Proteomes" id="UP000663829">
    <property type="component" value="Unassembled WGS sequence"/>
</dbReference>
<dbReference type="EMBL" id="CAJNOQ010004691">
    <property type="protein sequence ID" value="CAF1070230.1"/>
    <property type="molecule type" value="Genomic_DNA"/>
</dbReference>
<evidence type="ECO:0000256" key="1">
    <source>
        <dbReference type="SAM" id="SignalP"/>
    </source>
</evidence>
<evidence type="ECO:0000313" key="4">
    <source>
        <dbReference type="Proteomes" id="UP000663829"/>
    </source>
</evidence>